<gene>
    <name evidence="2" type="ORF">CGOC_LOCUS6921</name>
</gene>
<dbReference type="GO" id="GO:0000447">
    <property type="term" value="P:endonucleolytic cleavage in ITS1 to separate SSU-rRNA from 5.8S rRNA and LSU-rRNA from tricistronic rRNA transcript (SSU-rRNA, 5.8S rRNA, LSU-rRNA)"/>
    <property type="evidence" value="ECO:0007669"/>
    <property type="project" value="TreeGrafter"/>
</dbReference>
<name>A0A3P6U3N1_CYLGO</name>
<proteinExistence type="predicted"/>
<feature type="compositionally biased region" description="Basic and acidic residues" evidence="1">
    <location>
        <begin position="42"/>
        <end position="51"/>
    </location>
</feature>
<dbReference type="AlphaFoldDB" id="A0A3P6U3N1"/>
<evidence type="ECO:0000313" key="3">
    <source>
        <dbReference type="Proteomes" id="UP000271889"/>
    </source>
</evidence>
<feature type="compositionally biased region" description="Basic and acidic residues" evidence="1">
    <location>
        <begin position="19"/>
        <end position="28"/>
    </location>
</feature>
<organism evidence="2 3">
    <name type="scientific">Cylicostephanus goldi</name>
    <name type="common">Nematode worm</name>
    <dbReference type="NCBI Taxonomy" id="71465"/>
    <lineage>
        <taxon>Eukaryota</taxon>
        <taxon>Metazoa</taxon>
        <taxon>Ecdysozoa</taxon>
        <taxon>Nematoda</taxon>
        <taxon>Chromadorea</taxon>
        <taxon>Rhabditida</taxon>
        <taxon>Rhabditina</taxon>
        <taxon>Rhabditomorpha</taxon>
        <taxon>Strongyloidea</taxon>
        <taxon>Strongylidae</taxon>
        <taxon>Cylicostephanus</taxon>
    </lineage>
</organism>
<accession>A0A3P6U3N1</accession>
<evidence type="ECO:0000256" key="1">
    <source>
        <dbReference type="SAM" id="MobiDB-lite"/>
    </source>
</evidence>
<dbReference type="InterPro" id="IPR018034">
    <property type="entry name" value="Kri1"/>
</dbReference>
<dbReference type="GO" id="GO:0030686">
    <property type="term" value="C:90S preribosome"/>
    <property type="evidence" value="ECO:0007669"/>
    <property type="project" value="TreeGrafter"/>
</dbReference>
<sequence length="222" mass="26873">MCFVYFICVVAVSSHSSQLRKEVEKHDNDEDDDDDLLLPKKKTNEEKASAKEDEDFYSWLKDRENDEIGEGDDLKGLKEAWRDPNIDENERFLRDYLVNKDFIPEIEEHGVTLDDLREVEEDEKDLDRQRDFEQKYNFRFEDPDQEFIKQYPRTIGESIRKTNSKRKEKREEYKERKEREKQERRQEIKELKKMKKAEIEKKLEKLKKMAGDDIPISIDDIE</sequence>
<feature type="non-terminal residue" evidence="2">
    <location>
        <position position="222"/>
    </location>
</feature>
<dbReference type="Proteomes" id="UP000271889">
    <property type="component" value="Unassembled WGS sequence"/>
</dbReference>
<dbReference type="Pfam" id="PF05178">
    <property type="entry name" value="Kri1"/>
    <property type="match status" value="1"/>
</dbReference>
<evidence type="ECO:0000313" key="2">
    <source>
        <dbReference type="EMBL" id="VDK73258.1"/>
    </source>
</evidence>
<reference evidence="2 3" key="1">
    <citation type="submission" date="2018-11" db="EMBL/GenBank/DDBJ databases">
        <authorList>
            <consortium name="Pathogen Informatics"/>
        </authorList>
    </citation>
    <scope>NUCLEOTIDE SEQUENCE [LARGE SCALE GENOMIC DNA]</scope>
</reference>
<feature type="compositionally biased region" description="Basic and acidic residues" evidence="1">
    <location>
        <begin position="169"/>
        <end position="187"/>
    </location>
</feature>
<protein>
    <recommendedName>
        <fullName evidence="4">Protein KRI1 homolog</fullName>
    </recommendedName>
</protein>
<dbReference type="OrthoDB" id="10252032at2759"/>
<dbReference type="GO" id="GO:0005730">
    <property type="term" value="C:nucleolus"/>
    <property type="evidence" value="ECO:0007669"/>
    <property type="project" value="TreeGrafter"/>
</dbReference>
<dbReference type="EMBL" id="UYRV01023238">
    <property type="protein sequence ID" value="VDK73258.1"/>
    <property type="molecule type" value="Genomic_DNA"/>
</dbReference>
<feature type="region of interest" description="Disordered" evidence="1">
    <location>
        <begin position="18"/>
        <end position="53"/>
    </location>
</feature>
<evidence type="ECO:0008006" key="4">
    <source>
        <dbReference type="Google" id="ProtNLM"/>
    </source>
</evidence>
<dbReference type="PANTHER" id="PTHR14490">
    <property type="entry name" value="ZINC FINGER, ZZ TYPE"/>
    <property type="match status" value="1"/>
</dbReference>
<feature type="region of interest" description="Disordered" evidence="1">
    <location>
        <begin position="151"/>
        <end position="187"/>
    </location>
</feature>
<keyword evidence="3" id="KW-1185">Reference proteome</keyword>
<dbReference type="PANTHER" id="PTHR14490:SF5">
    <property type="entry name" value="PROTEIN KRI1 HOMOLOG"/>
    <property type="match status" value="1"/>
</dbReference>